<dbReference type="InterPro" id="IPR000082">
    <property type="entry name" value="SEA_dom"/>
</dbReference>
<evidence type="ECO:0000313" key="2">
    <source>
        <dbReference type="Ensembl" id="ENSPKIP00000005385.1"/>
    </source>
</evidence>
<dbReference type="Proteomes" id="UP000261540">
    <property type="component" value="Unplaced"/>
</dbReference>
<name>A0A3B3QII1_9TELE</name>
<protein>
    <recommendedName>
        <fullName evidence="1">SEA domain-containing protein</fullName>
    </recommendedName>
</protein>
<evidence type="ECO:0000313" key="3">
    <source>
        <dbReference type="Proteomes" id="UP000261540"/>
    </source>
</evidence>
<dbReference type="PANTHER" id="PTHR14636">
    <property type="entry name" value="TPA-INDUCED TRANSMEMBRANE PROTEIN"/>
    <property type="match status" value="1"/>
</dbReference>
<dbReference type="InterPro" id="IPR036364">
    <property type="entry name" value="SEA_dom_sf"/>
</dbReference>
<dbReference type="PANTHER" id="PTHR14636:SF1">
    <property type="entry name" value="TPA-INDUCED TRANSMEMBRANE PROTEIN"/>
    <property type="match status" value="1"/>
</dbReference>
<dbReference type="SUPFAM" id="SSF82671">
    <property type="entry name" value="SEA domain"/>
    <property type="match status" value="1"/>
</dbReference>
<reference evidence="2" key="2">
    <citation type="submission" date="2025-09" db="UniProtKB">
        <authorList>
            <consortium name="Ensembl"/>
        </authorList>
    </citation>
    <scope>IDENTIFICATION</scope>
</reference>
<proteinExistence type="predicted"/>
<dbReference type="STRING" id="1676925.ENSPKIP00000005385"/>
<organism evidence="2 3">
    <name type="scientific">Paramormyrops kingsleyae</name>
    <dbReference type="NCBI Taxonomy" id="1676925"/>
    <lineage>
        <taxon>Eukaryota</taxon>
        <taxon>Metazoa</taxon>
        <taxon>Chordata</taxon>
        <taxon>Craniata</taxon>
        <taxon>Vertebrata</taxon>
        <taxon>Euteleostomi</taxon>
        <taxon>Actinopterygii</taxon>
        <taxon>Neopterygii</taxon>
        <taxon>Teleostei</taxon>
        <taxon>Osteoglossocephala</taxon>
        <taxon>Osteoglossomorpha</taxon>
        <taxon>Osteoglossiformes</taxon>
        <taxon>Mormyridae</taxon>
        <taxon>Paramormyrops</taxon>
    </lineage>
</organism>
<dbReference type="InterPro" id="IPR033223">
    <property type="entry name" value="TTMP"/>
</dbReference>
<sequence>MVILIIFLVIFLVIVLSLVLYSVVYQDEDEKFDRGSFVVERLYTGTFRLINQNYTEDLHLMKSPQSTELSRYLQKKLGDIYTSSPALGRYFSSVGVKNFSNGSITAHFWLMFHMPQDHTELVQHTLSRSMVQNVLRQSLYEQEFKPWEPLYIDPASSHMAGESLVLSAQADRKPPGQTVHLIMLAFIILDMSQMVNGGKPPLNGSVISGGYIWPPR</sequence>
<reference evidence="2" key="1">
    <citation type="submission" date="2025-08" db="UniProtKB">
        <authorList>
            <consortium name="Ensembl"/>
        </authorList>
    </citation>
    <scope>IDENTIFICATION</scope>
</reference>
<dbReference type="PROSITE" id="PS50024">
    <property type="entry name" value="SEA"/>
    <property type="match status" value="1"/>
</dbReference>
<dbReference type="AlphaFoldDB" id="A0A3B3QII1"/>
<keyword evidence="3" id="KW-1185">Reference proteome</keyword>
<dbReference type="Ensembl" id="ENSPKIT00000029385.1">
    <property type="protein sequence ID" value="ENSPKIP00000005385.1"/>
    <property type="gene ID" value="ENSPKIG00000022016.1"/>
</dbReference>
<dbReference type="Pfam" id="PF01390">
    <property type="entry name" value="SEA"/>
    <property type="match status" value="1"/>
</dbReference>
<dbReference type="Gene3D" id="3.30.70.960">
    <property type="entry name" value="SEA domain"/>
    <property type="match status" value="1"/>
</dbReference>
<accession>A0A3B3QII1</accession>
<evidence type="ECO:0000259" key="1">
    <source>
        <dbReference type="PROSITE" id="PS50024"/>
    </source>
</evidence>
<dbReference type="GeneTree" id="ENSGT00940000168248"/>
<feature type="domain" description="SEA" evidence="1">
    <location>
        <begin position="39"/>
        <end position="146"/>
    </location>
</feature>